<gene>
    <name evidence="2" type="ORF">PGT21_021015</name>
</gene>
<organism evidence="2 3">
    <name type="scientific">Puccinia graminis f. sp. tritici</name>
    <dbReference type="NCBI Taxonomy" id="56615"/>
    <lineage>
        <taxon>Eukaryota</taxon>
        <taxon>Fungi</taxon>
        <taxon>Dikarya</taxon>
        <taxon>Basidiomycota</taxon>
        <taxon>Pucciniomycotina</taxon>
        <taxon>Pucciniomycetes</taxon>
        <taxon>Pucciniales</taxon>
        <taxon>Pucciniaceae</taxon>
        <taxon>Puccinia</taxon>
    </lineage>
</organism>
<keyword evidence="3" id="KW-1185">Reference proteome</keyword>
<accession>A0A5B0NES4</accession>
<sequence length="134" mass="14593">MVCEMCISSRNHLTDNTEVSPAPDLLGGTSDKLGRGSKLSVKGGLRGPLGRMNEAARRPWLDKSTTKPMSGLGQQAANIRNGLSTLRDRLVRADYCRRYAHSNSNQAKLKSLALNNLNPNAFLRPPPPLVDVNI</sequence>
<feature type="compositionally biased region" description="Basic and acidic residues" evidence="1">
    <location>
        <begin position="54"/>
        <end position="65"/>
    </location>
</feature>
<feature type="region of interest" description="Disordered" evidence="1">
    <location>
        <begin position="19"/>
        <end position="72"/>
    </location>
</feature>
<evidence type="ECO:0000313" key="3">
    <source>
        <dbReference type="Proteomes" id="UP000324748"/>
    </source>
</evidence>
<dbReference type="Proteomes" id="UP000324748">
    <property type="component" value="Unassembled WGS sequence"/>
</dbReference>
<dbReference type="AlphaFoldDB" id="A0A5B0NES4"/>
<protein>
    <submittedName>
        <fullName evidence="2">Uncharacterized protein</fullName>
    </submittedName>
</protein>
<comment type="caution">
    <text evidence="2">The sequence shown here is derived from an EMBL/GenBank/DDBJ whole genome shotgun (WGS) entry which is preliminary data.</text>
</comment>
<reference evidence="2 3" key="1">
    <citation type="submission" date="2019-05" db="EMBL/GenBank/DDBJ databases">
        <title>Emergence of the Ug99 lineage of the wheat stem rust pathogen through somatic hybridization.</title>
        <authorList>
            <person name="Li F."/>
            <person name="Upadhyaya N.M."/>
            <person name="Sperschneider J."/>
            <person name="Matny O."/>
            <person name="Nguyen-Phuc H."/>
            <person name="Mago R."/>
            <person name="Raley C."/>
            <person name="Miller M.E."/>
            <person name="Silverstein K.A.T."/>
            <person name="Henningsen E."/>
            <person name="Hirsch C.D."/>
            <person name="Visser B."/>
            <person name="Pretorius Z.A."/>
            <person name="Steffenson B.J."/>
            <person name="Schwessinger B."/>
            <person name="Dodds P.N."/>
            <person name="Figueroa M."/>
        </authorList>
    </citation>
    <scope>NUCLEOTIDE SEQUENCE [LARGE SCALE GENOMIC DNA]</scope>
    <source>
        <strain evidence="2">21-0</strain>
    </source>
</reference>
<name>A0A5B0NES4_PUCGR</name>
<evidence type="ECO:0000313" key="2">
    <source>
        <dbReference type="EMBL" id="KAA1087064.1"/>
    </source>
</evidence>
<dbReference type="EMBL" id="VSWC01000105">
    <property type="protein sequence ID" value="KAA1087064.1"/>
    <property type="molecule type" value="Genomic_DNA"/>
</dbReference>
<evidence type="ECO:0000256" key="1">
    <source>
        <dbReference type="SAM" id="MobiDB-lite"/>
    </source>
</evidence>
<proteinExistence type="predicted"/>